<proteinExistence type="predicted"/>
<evidence type="ECO:0000313" key="4">
    <source>
        <dbReference type="Proteomes" id="UP000662888"/>
    </source>
</evidence>
<name>A0AA48W9D3_9BURK</name>
<accession>A0AA48W9D3</accession>
<dbReference type="PROSITE" id="PS50994">
    <property type="entry name" value="INTEGRASE"/>
    <property type="match status" value="1"/>
</dbReference>
<dbReference type="PANTHER" id="PTHR46889">
    <property type="entry name" value="TRANSPOSASE INSF FOR INSERTION SEQUENCE IS3B-RELATED"/>
    <property type="match status" value="1"/>
</dbReference>
<organism evidence="3 4">
    <name type="scientific">Massilia antarctica</name>
    <dbReference type="NCBI Taxonomy" id="2765360"/>
    <lineage>
        <taxon>Bacteria</taxon>
        <taxon>Pseudomonadati</taxon>
        <taxon>Pseudomonadota</taxon>
        <taxon>Betaproteobacteria</taxon>
        <taxon>Burkholderiales</taxon>
        <taxon>Oxalobacteraceae</taxon>
        <taxon>Telluria group</taxon>
        <taxon>Massilia</taxon>
    </lineage>
</organism>
<gene>
    <name evidence="3" type="ORF">IV454_22950</name>
</gene>
<evidence type="ECO:0000259" key="2">
    <source>
        <dbReference type="PROSITE" id="PS50994"/>
    </source>
</evidence>
<keyword evidence="4" id="KW-1185">Reference proteome</keyword>
<dbReference type="Gene3D" id="3.30.420.10">
    <property type="entry name" value="Ribonuclease H-like superfamily/Ribonuclease H"/>
    <property type="match status" value="1"/>
</dbReference>
<feature type="compositionally biased region" description="Basic and acidic residues" evidence="1">
    <location>
        <begin position="115"/>
        <end position="131"/>
    </location>
</feature>
<evidence type="ECO:0000313" key="3">
    <source>
        <dbReference type="EMBL" id="QPI48375.1"/>
    </source>
</evidence>
<dbReference type="PANTHER" id="PTHR46889:SF4">
    <property type="entry name" value="TRANSPOSASE INSO FOR INSERTION SEQUENCE ELEMENT IS911B-RELATED"/>
    <property type="match status" value="1"/>
</dbReference>
<dbReference type="InterPro" id="IPR050900">
    <property type="entry name" value="Transposase_IS3/IS150/IS904"/>
</dbReference>
<sequence>MRNKRPAPGLIHQSDRGSQYCVHDYQKLVKQFGMQASMSRRGNCYDNVPMESFWGSLKNELVHHQRYATRADARAAIQEYIDSCYNRQRRHSRLANVPPALFAEKFSKQQQAWRSDGRREHRADAEAIDEQKGKGARWRRCHANRVDTCAAPAERYGRALDQETWQVLLRLQGIGQRRQALQAGTQDQGQHGQRA</sequence>
<dbReference type="InterPro" id="IPR012337">
    <property type="entry name" value="RNaseH-like_sf"/>
</dbReference>
<dbReference type="Proteomes" id="UP000662888">
    <property type="component" value="Chromosome"/>
</dbReference>
<evidence type="ECO:0000256" key="1">
    <source>
        <dbReference type="SAM" id="MobiDB-lite"/>
    </source>
</evidence>
<protein>
    <submittedName>
        <fullName evidence="3">Transposase</fullName>
    </submittedName>
</protein>
<dbReference type="SUPFAM" id="SSF53098">
    <property type="entry name" value="Ribonuclease H-like"/>
    <property type="match status" value="1"/>
</dbReference>
<dbReference type="InterPro" id="IPR036397">
    <property type="entry name" value="RNaseH_sf"/>
</dbReference>
<dbReference type="EMBL" id="CP065053">
    <property type="protein sequence ID" value="QPI48375.1"/>
    <property type="molecule type" value="Genomic_DNA"/>
</dbReference>
<feature type="domain" description="Integrase catalytic" evidence="2">
    <location>
        <begin position="1"/>
        <end position="106"/>
    </location>
</feature>
<feature type="region of interest" description="Disordered" evidence="1">
    <location>
        <begin position="112"/>
        <end position="131"/>
    </location>
</feature>
<dbReference type="Pfam" id="PF13683">
    <property type="entry name" value="rve_3"/>
    <property type="match status" value="1"/>
</dbReference>
<dbReference type="InterPro" id="IPR001584">
    <property type="entry name" value="Integrase_cat-core"/>
</dbReference>
<reference evidence="3 4" key="1">
    <citation type="submission" date="2020-11" db="EMBL/GenBank/DDBJ databases">
        <authorList>
            <person name="Sun Q."/>
        </authorList>
    </citation>
    <scope>NUCLEOTIDE SEQUENCE [LARGE SCALE GENOMIC DNA]</scope>
    <source>
        <strain evidence="3 4">P8398</strain>
    </source>
</reference>